<dbReference type="EMBL" id="AEKM01000016">
    <property type="protein sequence ID" value="EFQ54398.1"/>
    <property type="molecule type" value="Genomic_DNA"/>
</dbReference>
<reference evidence="1 2" key="1">
    <citation type="submission" date="2010-10" db="EMBL/GenBank/DDBJ databases">
        <authorList>
            <person name="Durkin A.S."/>
            <person name="Madupu R."/>
            <person name="Torralba M."/>
            <person name="Gillis M."/>
            <person name="Methe B."/>
            <person name="Sutton G."/>
            <person name="Nelson K.E."/>
        </authorList>
    </citation>
    <scope>NUCLEOTIDE SEQUENCE [LARGE SCALE GENOMIC DNA]</scope>
    <source>
        <strain evidence="1 2">F0405</strain>
    </source>
</reference>
<evidence type="ECO:0000313" key="2">
    <source>
        <dbReference type="Proteomes" id="UP000003812"/>
    </source>
</evidence>
<accession>E3CG86</accession>
<proteinExistence type="predicted"/>
<comment type="caution">
    <text evidence="1">The sequence shown here is derived from an EMBL/GenBank/DDBJ whole genome shotgun (WGS) entry which is preliminary data.</text>
</comment>
<organism evidence="1 2">
    <name type="scientific">Streptococcus parasanguinis F0405</name>
    <dbReference type="NCBI Taxonomy" id="905067"/>
    <lineage>
        <taxon>Bacteria</taxon>
        <taxon>Bacillati</taxon>
        <taxon>Bacillota</taxon>
        <taxon>Bacilli</taxon>
        <taxon>Lactobacillales</taxon>
        <taxon>Streptococcaceae</taxon>
        <taxon>Streptococcus</taxon>
    </lineage>
</organism>
<protein>
    <submittedName>
        <fullName evidence="1">Uncharacterized protein</fullName>
    </submittedName>
</protein>
<dbReference type="Proteomes" id="UP000003812">
    <property type="component" value="Unassembled WGS sequence"/>
</dbReference>
<dbReference type="AlphaFoldDB" id="E3CG86"/>
<evidence type="ECO:0000313" key="1">
    <source>
        <dbReference type="EMBL" id="EFQ54398.1"/>
    </source>
</evidence>
<gene>
    <name evidence="1" type="ORF">HMPREF9626_0534</name>
</gene>
<sequence length="64" mass="7272">MSKVPRHLFKSITFDYGKKFSNWKSISNAHDIDISLWVQDVLVKEVSMNILIAYGDGITETKGV</sequence>
<name>E3CG86_STRPA</name>